<dbReference type="InterPro" id="IPR056451">
    <property type="entry name" value="Znf_Tbcl_Rhp7"/>
</dbReference>
<gene>
    <name evidence="3" type="ORF">AC578_6081</name>
</gene>
<dbReference type="PANTHER" id="PTHR13318:SF234">
    <property type="entry name" value="RNI-LIKE PROTEIN"/>
    <property type="match status" value="1"/>
</dbReference>
<dbReference type="GO" id="GO:0031146">
    <property type="term" value="P:SCF-dependent proteasomal ubiquitin-dependent protein catabolic process"/>
    <property type="evidence" value="ECO:0007669"/>
    <property type="project" value="TreeGrafter"/>
</dbReference>
<dbReference type="PANTHER" id="PTHR13318">
    <property type="entry name" value="PARTNER OF PAIRED, ISOFORM B-RELATED"/>
    <property type="match status" value="1"/>
</dbReference>
<dbReference type="FunFam" id="3.80.10.10:FF:000601">
    <property type="entry name" value="DNA repair protein Rad7, protein"/>
    <property type="match status" value="1"/>
</dbReference>
<feature type="domain" description="DNA repair protein rhp7 treble clef" evidence="2">
    <location>
        <begin position="167"/>
        <end position="204"/>
    </location>
</feature>
<dbReference type="Gene3D" id="3.80.10.10">
    <property type="entry name" value="Ribonuclease Inhibitor"/>
    <property type="match status" value="2"/>
</dbReference>
<sequence length="655" mass="73113">MSGRRAGNRIRGPQSALTDFLAANNISAAQIRDDYERRRREQAQSGSTAHASQSNAGADEELEAAIAADIAEEAEKAENSKKRKRVAEEAKGKAKKANASSSKKAGKKKKRDDSDDDSDDDFDGDFMRDQYKTAGKKKKRDDSDDDSDDDFDGDFMRDQYKKARPAPGQFEHCDVCNKRFTVTPYSKEGPDGGLLCTPCGKQIANELKSEKKASQPKPAQRKRRKIESDRLDGRAVGGAKTLQQLCLATIAQHHDDIESLRGMPQFLLERLSMVFSKKRVLKSKTLPLFLNPEHDAVVLHDAAYLEEDDYHHVFAMSPKIEKLVLGNACQLKDKAIDYMLEKCPNIKWLQLYAANLVSDSMWLRLFREAGHTLEAVKLTSLDSAFDDMAVREMVSYSPNLQRIKLKDCRRTGSESVQAISELQRLEHLSLKQSREVPVEVLVDLIQKRGSKLRTLSLEKFFDADDSVLQALHSHCLQLSKLRFTENDTATDAGFVALFTNWQNSPLTFVDLHSNRDVDNNNPDGPEEAIGLASEGFKALMAHTGEKIKHLDISSCRHIQLSAFMDVFNGGQSYPDLEEINISFCNKVDNSVIAGIFKSCPKLKKLDAFGCFDVMDIVVPRNVTLVGVPRAQDAIEQFGMGIDVEEAISRMVELGA</sequence>
<feature type="compositionally biased region" description="Acidic residues" evidence="1">
    <location>
        <begin position="114"/>
        <end position="124"/>
    </location>
</feature>
<comment type="caution">
    <text evidence="3">The sequence shown here is derived from an EMBL/GenBank/DDBJ whole genome shotgun (WGS) entry which is preliminary data.</text>
</comment>
<dbReference type="AlphaFoldDB" id="A0A139HVR6"/>
<accession>A0A139HVR6</accession>
<reference evidence="3 4" key="1">
    <citation type="submission" date="2015-07" db="EMBL/GenBank/DDBJ databases">
        <title>Comparative genomics of the Sigatoka disease complex on banana suggests a link between parallel evolutionary changes in Pseudocercospora fijiensis and Pseudocercospora eumusae and increased virulence on the banana host.</title>
        <authorList>
            <person name="Chang T.-C."/>
            <person name="Salvucci A."/>
            <person name="Crous P.W."/>
            <person name="Stergiopoulos I."/>
        </authorList>
    </citation>
    <scope>NUCLEOTIDE SEQUENCE [LARGE SCALE GENOMIC DNA]</scope>
    <source>
        <strain evidence="3 4">CBS 114824</strain>
    </source>
</reference>
<dbReference type="SUPFAM" id="SSF52047">
    <property type="entry name" value="RNI-like"/>
    <property type="match status" value="1"/>
</dbReference>
<dbReference type="InterPro" id="IPR032675">
    <property type="entry name" value="LRR_dom_sf"/>
</dbReference>
<dbReference type="GO" id="GO:0019005">
    <property type="term" value="C:SCF ubiquitin ligase complex"/>
    <property type="evidence" value="ECO:0007669"/>
    <property type="project" value="TreeGrafter"/>
</dbReference>
<evidence type="ECO:0000313" key="4">
    <source>
        <dbReference type="Proteomes" id="UP000070133"/>
    </source>
</evidence>
<dbReference type="InterPro" id="IPR006553">
    <property type="entry name" value="Leu-rich_rpt_Cys-con_subtyp"/>
</dbReference>
<organism evidence="3 4">
    <name type="scientific">Pseudocercospora eumusae</name>
    <dbReference type="NCBI Taxonomy" id="321146"/>
    <lineage>
        <taxon>Eukaryota</taxon>
        <taxon>Fungi</taxon>
        <taxon>Dikarya</taxon>
        <taxon>Ascomycota</taxon>
        <taxon>Pezizomycotina</taxon>
        <taxon>Dothideomycetes</taxon>
        <taxon>Dothideomycetidae</taxon>
        <taxon>Mycosphaerellales</taxon>
        <taxon>Mycosphaerellaceae</taxon>
        <taxon>Pseudocercospora</taxon>
    </lineage>
</organism>
<evidence type="ECO:0000313" key="3">
    <source>
        <dbReference type="EMBL" id="KXT06442.1"/>
    </source>
</evidence>
<feature type="region of interest" description="Disordered" evidence="1">
    <location>
        <begin position="32"/>
        <end position="155"/>
    </location>
</feature>
<protein>
    <recommendedName>
        <fullName evidence="2">DNA repair protein rhp7 treble clef domain-containing protein</fullName>
    </recommendedName>
</protein>
<feature type="compositionally biased region" description="Basic and acidic residues" evidence="1">
    <location>
        <begin position="32"/>
        <end position="42"/>
    </location>
</feature>
<evidence type="ECO:0000256" key="1">
    <source>
        <dbReference type="SAM" id="MobiDB-lite"/>
    </source>
</evidence>
<dbReference type="OrthoDB" id="1924287at2759"/>
<feature type="region of interest" description="Disordered" evidence="1">
    <location>
        <begin position="207"/>
        <end position="232"/>
    </location>
</feature>
<dbReference type="Pfam" id="PF23550">
    <property type="entry name" value="zf_Tbcl_Rhp7"/>
    <property type="match status" value="1"/>
</dbReference>
<dbReference type="SMART" id="SM00367">
    <property type="entry name" value="LRR_CC"/>
    <property type="match status" value="5"/>
</dbReference>
<feature type="compositionally biased region" description="Basic and acidic residues" evidence="1">
    <location>
        <begin position="73"/>
        <end position="92"/>
    </location>
</feature>
<feature type="compositionally biased region" description="Polar residues" evidence="1">
    <location>
        <begin position="43"/>
        <end position="55"/>
    </location>
</feature>
<feature type="compositionally biased region" description="Acidic residues" evidence="1">
    <location>
        <begin position="143"/>
        <end position="153"/>
    </location>
</feature>
<name>A0A139HVR6_9PEZI</name>
<dbReference type="STRING" id="321146.A0A139HVR6"/>
<keyword evidence="4" id="KW-1185">Reference proteome</keyword>
<proteinExistence type="predicted"/>
<dbReference type="Proteomes" id="UP000070133">
    <property type="component" value="Unassembled WGS sequence"/>
</dbReference>
<dbReference type="EMBL" id="LFZN01000006">
    <property type="protein sequence ID" value="KXT06442.1"/>
    <property type="molecule type" value="Genomic_DNA"/>
</dbReference>
<evidence type="ECO:0000259" key="2">
    <source>
        <dbReference type="Pfam" id="PF23550"/>
    </source>
</evidence>